<feature type="domain" description="DUF1996" evidence="1">
    <location>
        <begin position="81"/>
        <end position="288"/>
    </location>
</feature>
<dbReference type="InterPro" id="IPR018535">
    <property type="entry name" value="DUF1996"/>
</dbReference>
<protein>
    <submittedName>
        <fullName evidence="2">DUF1996 domain-containing protein</fullName>
    </submittedName>
</protein>
<sequence>MTAGGRFIRLYATARSGQNGVSLWEFQVFGSIAGAVAPGGPGYILANPQVTNAVPATGTPAHAYFHEFQANCSVTHDLPDDPIVFAGKPGASHMHTFMGSTITNAGTTPSQLLTGGTACKAPGDKSGYWMPTLYNGDKAMDPIGPQVIYYKTGINDYKAVRPFPPGLRFVVGDPASNAADFKGHPGFVEGWECGNSSFNIDFPTTCPAGTELNIRFQAPSCWNGLYLDTPDHKSHMAYPVNGVCPADHPVALPMIEFKMAFPVSGDMSQVHLSSGRGFSFHYDFMNGWDPATLQAMVSHCINGGLQCNARGYDETQPDKGAALNDQYLLP</sequence>
<dbReference type="PANTHER" id="PTHR43662">
    <property type="match status" value="1"/>
</dbReference>
<dbReference type="PANTHER" id="PTHR43662:SF3">
    <property type="entry name" value="DOMAIN PROTEIN, PUTATIVE (AFU_ORTHOLOGUE AFUA_6G11970)-RELATED"/>
    <property type="match status" value="1"/>
</dbReference>
<evidence type="ECO:0000313" key="5">
    <source>
        <dbReference type="Proteomes" id="UP001592582"/>
    </source>
</evidence>
<dbReference type="Pfam" id="PF09362">
    <property type="entry name" value="DUF1996"/>
    <property type="match status" value="1"/>
</dbReference>
<dbReference type="RefSeq" id="WP_380503869.1">
    <property type="nucleotide sequence ID" value="NZ_JBHEZX010000002.1"/>
</dbReference>
<evidence type="ECO:0000313" key="3">
    <source>
        <dbReference type="EMBL" id="MFC1436318.1"/>
    </source>
</evidence>
<comment type="caution">
    <text evidence="2">The sequence shown here is derived from an EMBL/GenBank/DDBJ whole genome shotgun (WGS) entry which is preliminary data.</text>
</comment>
<reference evidence="4 5" key="1">
    <citation type="submission" date="2024-09" db="EMBL/GenBank/DDBJ databases">
        <authorList>
            <person name="Lee S.D."/>
        </authorList>
    </citation>
    <scope>NUCLEOTIDE SEQUENCE [LARGE SCALE GENOMIC DNA]</scope>
    <source>
        <strain evidence="2 5">N1-1</strain>
        <strain evidence="3 4">N1-3</strain>
    </source>
</reference>
<gene>
    <name evidence="3" type="ORF">ACEZDB_37360</name>
    <name evidence="2" type="ORF">ACEZDG_06495</name>
</gene>
<dbReference type="EMBL" id="JBHEZY010000028">
    <property type="protein sequence ID" value="MFC1436318.1"/>
    <property type="molecule type" value="Genomic_DNA"/>
</dbReference>
<name>A0ABV6V5C8_9ACTN</name>
<accession>A0ABV6V5C8</accession>
<evidence type="ECO:0000259" key="1">
    <source>
        <dbReference type="Pfam" id="PF09362"/>
    </source>
</evidence>
<dbReference type="EMBL" id="JBHEZX010000002">
    <property type="protein sequence ID" value="MFC1408927.1"/>
    <property type="molecule type" value="Genomic_DNA"/>
</dbReference>
<dbReference type="Proteomes" id="UP001592530">
    <property type="component" value="Unassembled WGS sequence"/>
</dbReference>
<proteinExistence type="predicted"/>
<organism evidence="2 5">
    <name type="scientific">Streptacidiphilus alkalitolerans</name>
    <dbReference type="NCBI Taxonomy" id="3342712"/>
    <lineage>
        <taxon>Bacteria</taxon>
        <taxon>Bacillati</taxon>
        <taxon>Actinomycetota</taxon>
        <taxon>Actinomycetes</taxon>
        <taxon>Kitasatosporales</taxon>
        <taxon>Streptomycetaceae</taxon>
        <taxon>Streptacidiphilus</taxon>
    </lineage>
</organism>
<evidence type="ECO:0000313" key="2">
    <source>
        <dbReference type="EMBL" id="MFC1408927.1"/>
    </source>
</evidence>
<dbReference type="Proteomes" id="UP001592582">
    <property type="component" value="Unassembled WGS sequence"/>
</dbReference>
<evidence type="ECO:0000313" key="4">
    <source>
        <dbReference type="Proteomes" id="UP001592530"/>
    </source>
</evidence>
<keyword evidence="5" id="KW-1185">Reference proteome</keyword>